<feature type="region of interest" description="Disordered" evidence="3">
    <location>
        <begin position="228"/>
        <end position="256"/>
    </location>
</feature>
<sequence>MSDEPTPRRPLDEEQGGEHLDADTAADLAAGLLEPEQERRWQAHVSGCAACQDLLARLAAVSAALAGWAAEPLPADVAARVDAALDEVDPVPAPRVVHLAPVRRQPPRGLGPLLALAASLVLVVGGLSWAVRSGGSSSRSDSGSSAAGAATGALASAAPAGGGAGGGSSTAAGASAASSVASSAGADAAAPVAPAASGAARSSAGRQSASGTAYPSEAAALARTARHLLDRSEESSGPSPSGGGSDDASCLPALGRPAPELVDRGTYAGRPALLVVQRLGDGRLRLSVLAADCGAAPRLLLRRVVP</sequence>
<name>A0A4Q7NVK2_9ACTN</name>
<feature type="transmembrane region" description="Helical" evidence="4">
    <location>
        <begin position="113"/>
        <end position="131"/>
    </location>
</feature>
<dbReference type="InterPro" id="IPR041916">
    <property type="entry name" value="Anti_sigma_zinc_sf"/>
</dbReference>
<evidence type="ECO:0000313" key="6">
    <source>
        <dbReference type="Proteomes" id="UP000293638"/>
    </source>
</evidence>
<reference evidence="5 6" key="1">
    <citation type="submission" date="2019-02" db="EMBL/GenBank/DDBJ databases">
        <title>Genomic Encyclopedia of Type Strains, Phase IV (KMG-IV): sequencing the most valuable type-strain genomes for metagenomic binning, comparative biology and taxonomic classification.</title>
        <authorList>
            <person name="Goeker M."/>
        </authorList>
    </citation>
    <scope>NUCLEOTIDE SEQUENCE [LARGE SCALE GENOMIC DNA]</scope>
    <source>
        <strain evidence="5 6">DSM 45622</strain>
    </source>
</reference>
<feature type="region of interest" description="Disordered" evidence="3">
    <location>
        <begin position="1"/>
        <end position="22"/>
    </location>
</feature>
<organism evidence="5 6">
    <name type="scientific">Motilibacter rhizosphaerae</name>
    <dbReference type="NCBI Taxonomy" id="598652"/>
    <lineage>
        <taxon>Bacteria</taxon>
        <taxon>Bacillati</taxon>
        <taxon>Actinomycetota</taxon>
        <taxon>Actinomycetes</taxon>
        <taxon>Motilibacterales</taxon>
        <taxon>Motilibacteraceae</taxon>
        <taxon>Motilibacter</taxon>
    </lineage>
</organism>
<keyword evidence="4" id="KW-0812">Transmembrane</keyword>
<keyword evidence="4" id="KW-1133">Transmembrane helix</keyword>
<gene>
    <name evidence="5" type="ORF">EV189_0451</name>
</gene>
<protein>
    <submittedName>
        <fullName evidence="5">Uncharacterized protein</fullName>
    </submittedName>
</protein>
<dbReference type="Proteomes" id="UP000293638">
    <property type="component" value="Unassembled WGS sequence"/>
</dbReference>
<keyword evidence="2" id="KW-0804">Transcription</keyword>
<dbReference type="RefSeq" id="WP_130491314.1">
    <property type="nucleotide sequence ID" value="NZ_SGXD01000001.1"/>
</dbReference>
<proteinExistence type="predicted"/>
<evidence type="ECO:0000256" key="3">
    <source>
        <dbReference type="SAM" id="MobiDB-lite"/>
    </source>
</evidence>
<evidence type="ECO:0000256" key="4">
    <source>
        <dbReference type="SAM" id="Phobius"/>
    </source>
</evidence>
<dbReference type="AlphaFoldDB" id="A0A4Q7NVK2"/>
<dbReference type="Gene3D" id="1.10.10.1320">
    <property type="entry name" value="Anti-sigma factor, zinc-finger domain"/>
    <property type="match status" value="1"/>
</dbReference>
<evidence type="ECO:0000256" key="2">
    <source>
        <dbReference type="ARBA" id="ARBA00023163"/>
    </source>
</evidence>
<evidence type="ECO:0000256" key="1">
    <source>
        <dbReference type="ARBA" id="ARBA00023015"/>
    </source>
</evidence>
<evidence type="ECO:0000313" key="5">
    <source>
        <dbReference type="EMBL" id="RZS91217.1"/>
    </source>
</evidence>
<keyword evidence="1" id="KW-0805">Transcription regulation</keyword>
<comment type="caution">
    <text evidence="5">The sequence shown here is derived from an EMBL/GenBank/DDBJ whole genome shotgun (WGS) entry which is preliminary data.</text>
</comment>
<keyword evidence="4" id="KW-0472">Membrane</keyword>
<dbReference type="EMBL" id="SGXD01000001">
    <property type="protein sequence ID" value="RZS91217.1"/>
    <property type="molecule type" value="Genomic_DNA"/>
</dbReference>
<accession>A0A4Q7NVK2</accession>
<keyword evidence="6" id="KW-1185">Reference proteome</keyword>